<dbReference type="PANTHER" id="PTHR47926">
    <property type="entry name" value="PENTATRICOPEPTIDE REPEAT-CONTAINING PROTEIN"/>
    <property type="match status" value="1"/>
</dbReference>
<evidence type="ECO:0000313" key="5">
    <source>
        <dbReference type="Proteomes" id="UP001417504"/>
    </source>
</evidence>
<evidence type="ECO:0000313" key="4">
    <source>
        <dbReference type="EMBL" id="KAK9109032.1"/>
    </source>
</evidence>
<organism evidence="4 5">
    <name type="scientific">Stephania japonica</name>
    <dbReference type="NCBI Taxonomy" id="461633"/>
    <lineage>
        <taxon>Eukaryota</taxon>
        <taxon>Viridiplantae</taxon>
        <taxon>Streptophyta</taxon>
        <taxon>Embryophyta</taxon>
        <taxon>Tracheophyta</taxon>
        <taxon>Spermatophyta</taxon>
        <taxon>Magnoliopsida</taxon>
        <taxon>Ranunculales</taxon>
        <taxon>Menispermaceae</taxon>
        <taxon>Menispermoideae</taxon>
        <taxon>Cissampelideae</taxon>
        <taxon>Stephania</taxon>
    </lineage>
</organism>
<dbReference type="FunFam" id="1.25.40.10:FF:000333">
    <property type="entry name" value="Pentatricopeptide repeat-containing protein"/>
    <property type="match status" value="1"/>
</dbReference>
<evidence type="ECO:0000256" key="1">
    <source>
        <dbReference type="ARBA" id="ARBA00006643"/>
    </source>
</evidence>
<feature type="repeat" description="PPR" evidence="3">
    <location>
        <begin position="209"/>
        <end position="243"/>
    </location>
</feature>
<name>A0AAP0I5I6_9MAGN</name>
<dbReference type="FunFam" id="1.25.40.10:FF:000184">
    <property type="entry name" value="Pentatricopeptide repeat-containing protein, chloroplastic"/>
    <property type="match status" value="1"/>
</dbReference>
<evidence type="ECO:0000256" key="3">
    <source>
        <dbReference type="PROSITE-ProRule" id="PRU00708"/>
    </source>
</evidence>
<dbReference type="Gene3D" id="1.25.40.10">
    <property type="entry name" value="Tetratricopeptide repeat domain"/>
    <property type="match status" value="4"/>
</dbReference>
<dbReference type="PROSITE" id="PS51375">
    <property type="entry name" value="PPR"/>
    <property type="match status" value="7"/>
</dbReference>
<dbReference type="FunFam" id="1.25.40.10:FF:000348">
    <property type="entry name" value="Pentatricopeptide repeat-containing protein chloroplastic"/>
    <property type="match status" value="1"/>
</dbReference>
<dbReference type="GO" id="GO:0003723">
    <property type="term" value="F:RNA binding"/>
    <property type="evidence" value="ECO:0007669"/>
    <property type="project" value="InterPro"/>
</dbReference>
<dbReference type="AlphaFoldDB" id="A0AAP0I5I6"/>
<feature type="repeat" description="PPR" evidence="3">
    <location>
        <begin position="244"/>
        <end position="278"/>
    </location>
</feature>
<dbReference type="Pfam" id="PF01535">
    <property type="entry name" value="PPR"/>
    <property type="match status" value="4"/>
</dbReference>
<comment type="similarity">
    <text evidence="1">Belongs to the PPR family. PCMP-H subfamily.</text>
</comment>
<dbReference type="InterPro" id="IPR046960">
    <property type="entry name" value="PPR_At4g14850-like_plant"/>
</dbReference>
<feature type="repeat" description="PPR" evidence="3">
    <location>
        <begin position="279"/>
        <end position="309"/>
    </location>
</feature>
<feature type="repeat" description="PPR" evidence="3">
    <location>
        <begin position="310"/>
        <end position="344"/>
    </location>
</feature>
<dbReference type="InterPro" id="IPR002885">
    <property type="entry name" value="PPR_rpt"/>
</dbReference>
<feature type="repeat" description="PPR" evidence="3">
    <location>
        <begin position="411"/>
        <end position="445"/>
    </location>
</feature>
<sequence>MRGRTPILTAITNLQNKCIDFLNSITHKRQFNQILAFFFTNGLTHSSHVTTKLVDFCNSIHQMDLACSIFHQIPHPTSFVWTSMIRGFAENGPQHQSFRFFADMHRKGANVNYLTYPFVLKACSGVKAMLEGEQVHAHMFKFGFRSDTYAINGLLDLYSKCGRVDEGRKLYDEMPERAMVSHTLVISGYLGVGDLDSALSIFERVEGADVVLWSAMIGGYAQNGAPDEALGLFYRMQRVGVRPNSFTMVSVLSACSQLGDFETGQRVHELMVRSGIEMNIIVYTSLLDMYIKGGFVDKALKLFDEIEGKDVVSWNSLINGYSKNGYAKEALEAFRRMQDFGLEPNRVTLLGVLSACAQLGALEKGREINHLVEKLGFSSDLLIGTALIDMYAKSASLSSAYRVFRRFESRDIVTWSAMINGCATNGHLKEAMSFFGGMLKSGFRPNEVTFLGLLVACLHGGWIIEGYEFFNSMTRDHDVRPRMEHYACMADLLGRAGKLDEAKSFIGSMPIEPEVSVWGALLAACTIHQNTQIGEFAARQLACLDPASDENYVLMSNIYAAKSRWEDVQNTRTSLKHLGAHKRPAFSWIEVGGKIHEFLVGDGEHPHFHCLNSVSNELSEQTRLVGE</sequence>
<proteinExistence type="inferred from homology"/>
<accession>A0AAP0I5I6</accession>
<feature type="repeat" description="PPR" evidence="3">
    <location>
        <begin position="147"/>
        <end position="181"/>
    </location>
</feature>
<protein>
    <recommendedName>
        <fullName evidence="6">Pentatricopeptide repeat-containing protein</fullName>
    </recommendedName>
</protein>
<reference evidence="4 5" key="1">
    <citation type="submission" date="2024-01" db="EMBL/GenBank/DDBJ databases">
        <title>Genome assemblies of Stephania.</title>
        <authorList>
            <person name="Yang L."/>
        </authorList>
    </citation>
    <scope>NUCLEOTIDE SEQUENCE [LARGE SCALE GENOMIC DNA]</scope>
    <source>
        <strain evidence="4">QJT</strain>
        <tissue evidence="4">Leaf</tissue>
    </source>
</reference>
<evidence type="ECO:0000256" key="2">
    <source>
        <dbReference type="ARBA" id="ARBA00022737"/>
    </source>
</evidence>
<dbReference type="NCBIfam" id="TIGR00756">
    <property type="entry name" value="PPR"/>
    <property type="match status" value="5"/>
</dbReference>
<dbReference type="EMBL" id="JBBNAE010000007">
    <property type="protein sequence ID" value="KAK9109032.1"/>
    <property type="molecule type" value="Genomic_DNA"/>
</dbReference>
<dbReference type="Pfam" id="PF13812">
    <property type="entry name" value="PPR_3"/>
    <property type="match status" value="1"/>
</dbReference>
<dbReference type="Pfam" id="PF20431">
    <property type="entry name" value="E_motif"/>
    <property type="match status" value="1"/>
</dbReference>
<dbReference type="Proteomes" id="UP001417504">
    <property type="component" value="Unassembled WGS sequence"/>
</dbReference>
<evidence type="ECO:0008006" key="6">
    <source>
        <dbReference type="Google" id="ProtNLM"/>
    </source>
</evidence>
<keyword evidence="2" id="KW-0677">Repeat</keyword>
<gene>
    <name evidence="4" type="ORF">Sjap_017092</name>
</gene>
<keyword evidence="5" id="KW-1185">Reference proteome</keyword>
<dbReference type="GO" id="GO:0009451">
    <property type="term" value="P:RNA modification"/>
    <property type="evidence" value="ECO:0007669"/>
    <property type="project" value="InterPro"/>
</dbReference>
<dbReference type="InterPro" id="IPR046848">
    <property type="entry name" value="E_motif"/>
</dbReference>
<comment type="caution">
    <text evidence="4">The sequence shown here is derived from an EMBL/GenBank/DDBJ whole genome shotgun (WGS) entry which is preliminary data.</text>
</comment>
<dbReference type="Pfam" id="PF13041">
    <property type="entry name" value="PPR_2"/>
    <property type="match status" value="3"/>
</dbReference>
<feature type="repeat" description="PPR" evidence="3">
    <location>
        <begin position="77"/>
        <end position="111"/>
    </location>
</feature>
<dbReference type="InterPro" id="IPR011990">
    <property type="entry name" value="TPR-like_helical_dom_sf"/>
</dbReference>